<dbReference type="SUPFAM" id="SSF55874">
    <property type="entry name" value="ATPase domain of HSP90 chaperone/DNA topoisomerase II/histidine kinase"/>
    <property type="match status" value="1"/>
</dbReference>
<keyword evidence="8 15" id="KW-0418">Kinase</keyword>
<dbReference type="InterPro" id="IPR004358">
    <property type="entry name" value="Sig_transdc_His_kin-like_C"/>
</dbReference>
<comment type="subcellular location">
    <subcellularLocation>
        <location evidence="2">Membrane</location>
        <topology evidence="2">Multi-pass membrane protein</topology>
    </subcellularLocation>
</comment>
<dbReference type="SMART" id="SM00388">
    <property type="entry name" value="HisKA"/>
    <property type="match status" value="1"/>
</dbReference>
<dbReference type="GO" id="GO:0005524">
    <property type="term" value="F:ATP binding"/>
    <property type="evidence" value="ECO:0007669"/>
    <property type="project" value="UniProtKB-KW"/>
</dbReference>
<evidence type="ECO:0000256" key="8">
    <source>
        <dbReference type="ARBA" id="ARBA00022777"/>
    </source>
</evidence>
<dbReference type="PANTHER" id="PTHR45436">
    <property type="entry name" value="SENSOR HISTIDINE KINASE YKOH"/>
    <property type="match status" value="1"/>
</dbReference>
<accession>A0A369AT28</accession>
<keyword evidence="16" id="KW-1185">Reference proteome</keyword>
<evidence type="ECO:0000313" key="16">
    <source>
        <dbReference type="Proteomes" id="UP000252174"/>
    </source>
</evidence>
<dbReference type="Pfam" id="PF08521">
    <property type="entry name" value="2CSK_N"/>
    <property type="match status" value="1"/>
</dbReference>
<keyword evidence="6 13" id="KW-0812">Transmembrane</keyword>
<feature type="domain" description="Histidine kinase" evidence="14">
    <location>
        <begin position="237"/>
        <end position="450"/>
    </location>
</feature>
<dbReference type="PROSITE" id="PS50109">
    <property type="entry name" value="HIS_KIN"/>
    <property type="match status" value="1"/>
</dbReference>
<evidence type="ECO:0000256" key="13">
    <source>
        <dbReference type="SAM" id="Phobius"/>
    </source>
</evidence>
<sequence>MISIRRRLTLAMLGVFLLAWLLLIGIVFWNARAEIEDLYDDRLSKIAGVITGLAYHELSDEEEPPEKVLQGVFSERLVRLYDGEAAFQLWYRGRLLVRSSAAPQERFSNAPGFASVTLQGTPWRVLQQAHPSGLITVYVAEPMAGRVALVRHVLGELVGPLALALPVLAVLVWMGIRRGLAPLAQTEREIVQRTPAQLTPIPLTQVPQEIHGVVGALNQLLEALQAAMARERRFTAHAAHELRTPLAVLKTQAQLALRADEGAPREHALQQLLQGVDRATRVVSQLLTLTRLDPEATGALRAQVDLRTVATDVVAELAPLAVAKNVELGVDGEGEMPVYGIALGLTILVRNLVDNAIRYSPAGARVDVALSADAHAVHLMVSNQGPGIPPEERTRIFEPFYRPAASPPGGAGLGLTIVQRVATFHEARIHVGADPYGQGTRFTVVFPRQSGHTDQANR</sequence>
<dbReference type="InterPro" id="IPR036890">
    <property type="entry name" value="HATPase_C_sf"/>
</dbReference>
<comment type="caution">
    <text evidence="15">The sequence shown here is derived from an EMBL/GenBank/DDBJ whole genome shotgun (WGS) entry which is preliminary data.</text>
</comment>
<evidence type="ECO:0000256" key="10">
    <source>
        <dbReference type="ARBA" id="ARBA00022989"/>
    </source>
</evidence>
<dbReference type="Pfam" id="PF00512">
    <property type="entry name" value="HisKA"/>
    <property type="match status" value="1"/>
</dbReference>
<dbReference type="GO" id="GO:0000155">
    <property type="term" value="F:phosphorelay sensor kinase activity"/>
    <property type="evidence" value="ECO:0007669"/>
    <property type="project" value="InterPro"/>
</dbReference>
<evidence type="ECO:0000313" key="15">
    <source>
        <dbReference type="EMBL" id="RCX11508.1"/>
    </source>
</evidence>
<reference evidence="15 16" key="1">
    <citation type="submission" date="2018-07" db="EMBL/GenBank/DDBJ databases">
        <title>Genomic Encyclopedia of Type Strains, Phase IV (KMG-IV): sequencing the most valuable type-strain genomes for metagenomic binning, comparative biology and taxonomic classification.</title>
        <authorList>
            <person name="Goeker M."/>
        </authorList>
    </citation>
    <scope>NUCLEOTIDE SEQUENCE [LARGE SCALE GENOMIC DNA]</scope>
    <source>
        <strain evidence="15 16">DSM 100911</strain>
    </source>
</reference>
<dbReference type="InterPro" id="IPR005467">
    <property type="entry name" value="His_kinase_dom"/>
</dbReference>
<evidence type="ECO:0000259" key="14">
    <source>
        <dbReference type="PROSITE" id="PS50109"/>
    </source>
</evidence>
<dbReference type="InterPro" id="IPR003661">
    <property type="entry name" value="HisK_dim/P_dom"/>
</dbReference>
<dbReference type="OrthoDB" id="8554694at2"/>
<dbReference type="PRINTS" id="PR00344">
    <property type="entry name" value="BCTRLSENSOR"/>
</dbReference>
<evidence type="ECO:0000256" key="1">
    <source>
        <dbReference type="ARBA" id="ARBA00000085"/>
    </source>
</evidence>
<dbReference type="InterPro" id="IPR013727">
    <property type="entry name" value="2CSK_N"/>
</dbReference>
<dbReference type="AlphaFoldDB" id="A0A369AT28"/>
<feature type="transmembrane region" description="Helical" evidence="13">
    <location>
        <begin position="157"/>
        <end position="176"/>
    </location>
</feature>
<dbReference type="Gene3D" id="3.30.565.10">
    <property type="entry name" value="Histidine kinase-like ATPase, C-terminal domain"/>
    <property type="match status" value="1"/>
</dbReference>
<dbReference type="Proteomes" id="UP000252174">
    <property type="component" value="Unassembled WGS sequence"/>
</dbReference>
<comment type="catalytic activity">
    <reaction evidence="1">
        <text>ATP + protein L-histidine = ADP + protein N-phospho-L-histidine.</text>
        <dbReference type="EC" id="2.7.13.3"/>
    </reaction>
</comment>
<dbReference type="PANTHER" id="PTHR45436:SF14">
    <property type="entry name" value="SENSOR PROTEIN QSEC"/>
    <property type="match status" value="1"/>
</dbReference>
<evidence type="ECO:0000256" key="7">
    <source>
        <dbReference type="ARBA" id="ARBA00022741"/>
    </source>
</evidence>
<evidence type="ECO:0000256" key="3">
    <source>
        <dbReference type="ARBA" id="ARBA00012438"/>
    </source>
</evidence>
<keyword evidence="12 13" id="KW-0472">Membrane</keyword>
<evidence type="ECO:0000256" key="12">
    <source>
        <dbReference type="ARBA" id="ARBA00023136"/>
    </source>
</evidence>
<dbReference type="InterPro" id="IPR036097">
    <property type="entry name" value="HisK_dim/P_sf"/>
</dbReference>
<evidence type="ECO:0000256" key="4">
    <source>
        <dbReference type="ARBA" id="ARBA00022553"/>
    </source>
</evidence>
<dbReference type="GO" id="GO:0005886">
    <property type="term" value="C:plasma membrane"/>
    <property type="evidence" value="ECO:0007669"/>
    <property type="project" value="TreeGrafter"/>
</dbReference>
<dbReference type="Gene3D" id="1.10.287.130">
    <property type="match status" value="1"/>
</dbReference>
<dbReference type="CDD" id="cd00082">
    <property type="entry name" value="HisKA"/>
    <property type="match status" value="1"/>
</dbReference>
<keyword evidence="4" id="KW-0597">Phosphoprotein</keyword>
<organism evidence="15 16">
    <name type="scientific">Extensimonas vulgaris</name>
    <dbReference type="NCBI Taxonomy" id="1031594"/>
    <lineage>
        <taxon>Bacteria</taxon>
        <taxon>Pseudomonadati</taxon>
        <taxon>Pseudomonadota</taxon>
        <taxon>Betaproteobacteria</taxon>
        <taxon>Burkholderiales</taxon>
        <taxon>Comamonadaceae</taxon>
        <taxon>Extensimonas</taxon>
    </lineage>
</organism>
<dbReference type="Pfam" id="PF02518">
    <property type="entry name" value="HATPase_c"/>
    <property type="match status" value="1"/>
</dbReference>
<name>A0A369AT28_9BURK</name>
<keyword evidence="10 13" id="KW-1133">Transmembrane helix</keyword>
<dbReference type="RefSeq" id="WP_114481700.1">
    <property type="nucleotide sequence ID" value="NZ_QPJU01000001.1"/>
</dbReference>
<keyword evidence="11" id="KW-0902">Two-component regulatory system</keyword>
<evidence type="ECO:0000256" key="2">
    <source>
        <dbReference type="ARBA" id="ARBA00004141"/>
    </source>
</evidence>
<evidence type="ECO:0000256" key="9">
    <source>
        <dbReference type="ARBA" id="ARBA00022840"/>
    </source>
</evidence>
<dbReference type="EC" id="2.7.13.3" evidence="3"/>
<keyword evidence="9" id="KW-0067">ATP-binding</keyword>
<dbReference type="InterPro" id="IPR050428">
    <property type="entry name" value="TCS_sensor_his_kinase"/>
</dbReference>
<evidence type="ECO:0000256" key="11">
    <source>
        <dbReference type="ARBA" id="ARBA00023012"/>
    </source>
</evidence>
<keyword evidence="7" id="KW-0547">Nucleotide-binding</keyword>
<dbReference type="SUPFAM" id="SSF47384">
    <property type="entry name" value="Homodimeric domain of signal transducing histidine kinase"/>
    <property type="match status" value="1"/>
</dbReference>
<dbReference type="SMART" id="SM00387">
    <property type="entry name" value="HATPase_c"/>
    <property type="match status" value="1"/>
</dbReference>
<protein>
    <recommendedName>
        <fullName evidence="3">histidine kinase</fullName>
        <ecNumber evidence="3">2.7.13.3</ecNumber>
    </recommendedName>
</protein>
<proteinExistence type="predicted"/>
<evidence type="ECO:0000256" key="5">
    <source>
        <dbReference type="ARBA" id="ARBA00022679"/>
    </source>
</evidence>
<keyword evidence="5" id="KW-0808">Transferase</keyword>
<gene>
    <name evidence="15" type="ORF">DFR45_10129</name>
</gene>
<evidence type="ECO:0000256" key="6">
    <source>
        <dbReference type="ARBA" id="ARBA00022692"/>
    </source>
</evidence>
<dbReference type="EMBL" id="QPJU01000001">
    <property type="protein sequence ID" value="RCX11508.1"/>
    <property type="molecule type" value="Genomic_DNA"/>
</dbReference>
<dbReference type="InterPro" id="IPR003594">
    <property type="entry name" value="HATPase_dom"/>
</dbReference>